<dbReference type="InterPro" id="IPR011050">
    <property type="entry name" value="Pectin_lyase_fold/virulence"/>
</dbReference>
<comment type="caution">
    <text evidence="2">The sequence shown here is derived from an EMBL/GenBank/DDBJ whole genome shotgun (WGS) entry which is preliminary data.</text>
</comment>
<gene>
    <name evidence="2" type="ORF">HRbin22_00788</name>
</gene>
<evidence type="ECO:0000313" key="2">
    <source>
        <dbReference type="EMBL" id="GBD08548.1"/>
    </source>
</evidence>
<feature type="domain" description="Right handed beta helix" evidence="1">
    <location>
        <begin position="294"/>
        <end position="428"/>
    </location>
</feature>
<dbReference type="InterPro" id="IPR039448">
    <property type="entry name" value="Beta_helix"/>
</dbReference>
<organism evidence="2 3">
    <name type="scientific">Candidatus Thermoflexus japonica</name>
    <dbReference type="NCBI Taxonomy" id="2035417"/>
    <lineage>
        <taxon>Bacteria</taxon>
        <taxon>Bacillati</taxon>
        <taxon>Chloroflexota</taxon>
        <taxon>Thermoflexia</taxon>
        <taxon>Thermoflexales</taxon>
        <taxon>Thermoflexaceae</taxon>
        <taxon>Thermoflexus</taxon>
    </lineage>
</organism>
<dbReference type="SUPFAM" id="SSF51126">
    <property type="entry name" value="Pectin lyase-like"/>
    <property type="match status" value="1"/>
</dbReference>
<protein>
    <recommendedName>
        <fullName evidence="1">Right handed beta helix domain-containing protein</fullName>
    </recommendedName>
</protein>
<dbReference type="NCBIfam" id="NF041518">
    <property type="entry name" value="choice_anch_Q"/>
    <property type="match status" value="1"/>
</dbReference>
<reference evidence="3" key="1">
    <citation type="submission" date="2017-09" db="EMBL/GenBank/DDBJ databases">
        <title>Metaegenomics of thermophilic ammonia-oxidizing enrichment culture.</title>
        <authorList>
            <person name="Kato S."/>
            <person name="Suzuki K."/>
        </authorList>
    </citation>
    <scope>NUCLEOTIDE SEQUENCE [LARGE SCALE GENOMIC DNA]</scope>
</reference>
<dbReference type="Pfam" id="PF13229">
    <property type="entry name" value="Beta_helix"/>
    <property type="match status" value="1"/>
</dbReference>
<dbReference type="Proteomes" id="UP000236642">
    <property type="component" value="Unassembled WGS sequence"/>
</dbReference>
<evidence type="ECO:0000313" key="3">
    <source>
        <dbReference type="Proteomes" id="UP000236642"/>
    </source>
</evidence>
<dbReference type="InterPro" id="IPR012334">
    <property type="entry name" value="Pectin_lyas_fold"/>
</dbReference>
<sequence length="522" mass="53974">MRPIPRLLAVLALALGVVLALLVGLGGLSPAAADPGSTLFAKPDGTGTACTQASPCALQTALSRAGDGDTIYAAAGTYTGTGSAVITITKSITLYGGWDGAASGPVVRDPALYPTVLDGEWARRVVSITGPATVTLEGLTIARGKVVSTTAPTQGTRWDGAGLYARDATLTLRHTRFYSNVVDVSDVSNSWAYGGGAAVEGGHLVVEASTFRWNSAWARQSSLGGGLSISGTLTAAVTGVLFQDNDAWHASGLYFGGAPGPLASFTLRDSTFVDNGRNYSVGRAWGGYAGALKVFQARATIEGNTFMRNIAGNDYGAVWVFLSDLQFSRNFLLSNECGGVSALYLYEVSPFTVTNNIIAGNKSTSIWQYPAALVRKSDGRFLHNTIARNRSTYGVQVDGGANLVLTNTILVSHTVGITVAAGSTATLEATLWGSGPWANGTDWGGNGTVVTGTVNIWGDPAFVDPAGGNYHIGPGSAAINAGVNAGVATDIDGDPRPIGAGYDIGADEYIARIYLPLVLRNY</sequence>
<dbReference type="AlphaFoldDB" id="A0A2H5Y5E5"/>
<evidence type="ECO:0000259" key="1">
    <source>
        <dbReference type="Pfam" id="PF13229"/>
    </source>
</evidence>
<dbReference type="EMBL" id="BEHY01000012">
    <property type="protein sequence ID" value="GBD08548.1"/>
    <property type="molecule type" value="Genomic_DNA"/>
</dbReference>
<dbReference type="Gene3D" id="2.160.20.10">
    <property type="entry name" value="Single-stranded right-handed beta-helix, Pectin lyase-like"/>
    <property type="match status" value="1"/>
</dbReference>
<dbReference type="InterPro" id="IPR059226">
    <property type="entry name" value="Choice_anch_Q_dom"/>
</dbReference>
<accession>A0A2H5Y5E5</accession>
<name>A0A2H5Y5E5_9CHLR</name>
<proteinExistence type="predicted"/>